<dbReference type="GO" id="GO:0050918">
    <property type="term" value="P:positive chemotaxis"/>
    <property type="evidence" value="ECO:0007669"/>
    <property type="project" value="TreeGrafter"/>
</dbReference>
<proteinExistence type="inferred from homology"/>
<keyword evidence="12" id="KW-0282">Flagellum</keyword>
<keyword evidence="12" id="KW-0966">Cell projection</keyword>
<comment type="caution">
    <text evidence="12">The sequence shown here is derived from an EMBL/GenBank/DDBJ whole genome shotgun (WGS) entry which is preliminary data.</text>
</comment>
<comment type="subcellular location">
    <subcellularLocation>
        <location evidence="1">Bacterial flagellum basal body</location>
    </subcellularLocation>
    <subcellularLocation>
        <location evidence="2">Cell membrane</location>
        <topology evidence="2">Peripheral membrane protein</topology>
    </subcellularLocation>
</comment>
<dbReference type="SUPFAM" id="SSF101801">
    <property type="entry name" value="Surface presentation of antigens (SPOA)"/>
    <property type="match status" value="1"/>
</dbReference>
<dbReference type="InterPro" id="IPR036429">
    <property type="entry name" value="SpoA-like_sf"/>
</dbReference>
<dbReference type="Pfam" id="PF02154">
    <property type="entry name" value="FliM"/>
    <property type="match status" value="1"/>
</dbReference>
<evidence type="ECO:0000256" key="6">
    <source>
        <dbReference type="ARBA" id="ARBA00022500"/>
    </source>
</evidence>
<dbReference type="GO" id="GO:0005886">
    <property type="term" value="C:plasma membrane"/>
    <property type="evidence" value="ECO:0007669"/>
    <property type="project" value="UniProtKB-SubCell"/>
</dbReference>
<gene>
    <name evidence="12" type="ORF">HDF16_001052</name>
</gene>
<keyword evidence="13" id="KW-1185">Reference proteome</keyword>
<evidence type="ECO:0000256" key="5">
    <source>
        <dbReference type="ARBA" id="ARBA00022475"/>
    </source>
</evidence>
<dbReference type="GO" id="GO:0003774">
    <property type="term" value="F:cytoskeletal motor activity"/>
    <property type="evidence" value="ECO:0007669"/>
    <property type="project" value="InterPro"/>
</dbReference>
<evidence type="ECO:0000256" key="4">
    <source>
        <dbReference type="ARBA" id="ARBA00021898"/>
    </source>
</evidence>
<dbReference type="CDD" id="cd17908">
    <property type="entry name" value="FliM"/>
    <property type="match status" value="1"/>
</dbReference>
<dbReference type="InterPro" id="IPR028976">
    <property type="entry name" value="CheC-like_sf"/>
</dbReference>
<dbReference type="GO" id="GO:0009425">
    <property type="term" value="C:bacterial-type flagellum basal body"/>
    <property type="evidence" value="ECO:0007669"/>
    <property type="project" value="UniProtKB-SubCell"/>
</dbReference>
<dbReference type="Proteomes" id="UP000540989">
    <property type="component" value="Unassembled WGS sequence"/>
</dbReference>
<evidence type="ECO:0000259" key="11">
    <source>
        <dbReference type="Pfam" id="PF01052"/>
    </source>
</evidence>
<dbReference type="RefSeq" id="WP_184214032.1">
    <property type="nucleotide sequence ID" value="NZ_JACHIP010000001.1"/>
</dbReference>
<dbReference type="InterPro" id="IPR001689">
    <property type="entry name" value="Flag_FliM"/>
</dbReference>
<evidence type="ECO:0000256" key="8">
    <source>
        <dbReference type="ARBA" id="ARBA00023136"/>
    </source>
</evidence>
<evidence type="ECO:0000256" key="3">
    <source>
        <dbReference type="ARBA" id="ARBA00011049"/>
    </source>
</evidence>
<accession>A0A7W7ZAU3</accession>
<keyword evidence="6" id="KW-0145">Chemotaxis</keyword>
<organism evidence="12 13">
    <name type="scientific">Granulicella aggregans</name>
    <dbReference type="NCBI Taxonomy" id="474949"/>
    <lineage>
        <taxon>Bacteria</taxon>
        <taxon>Pseudomonadati</taxon>
        <taxon>Acidobacteriota</taxon>
        <taxon>Terriglobia</taxon>
        <taxon>Terriglobales</taxon>
        <taxon>Acidobacteriaceae</taxon>
        <taxon>Granulicella</taxon>
    </lineage>
</organism>
<protein>
    <recommendedName>
        <fullName evidence="4">Flagellar motor switch protein FliM</fullName>
    </recommendedName>
</protein>
<dbReference type="Pfam" id="PF01052">
    <property type="entry name" value="FliMN_C"/>
    <property type="match status" value="1"/>
</dbReference>
<comment type="function">
    <text evidence="10">FliM is one of three proteins (FliG, FliN, FliM) that forms the rotor-mounted switch complex (C ring), located at the base of the basal body. This complex interacts with the CheY and CheZ chemotaxis proteins, in addition to contacting components of the motor that determine the direction of flagellar rotation.</text>
</comment>
<dbReference type="AlphaFoldDB" id="A0A7W7ZAU3"/>
<evidence type="ECO:0000313" key="13">
    <source>
        <dbReference type="Proteomes" id="UP000540989"/>
    </source>
</evidence>
<dbReference type="SUPFAM" id="SSF103039">
    <property type="entry name" value="CheC-like"/>
    <property type="match status" value="1"/>
</dbReference>
<evidence type="ECO:0000313" key="12">
    <source>
        <dbReference type="EMBL" id="MBB5056383.1"/>
    </source>
</evidence>
<keyword evidence="5" id="KW-1003">Cell membrane</keyword>
<evidence type="ECO:0000256" key="9">
    <source>
        <dbReference type="ARBA" id="ARBA00023143"/>
    </source>
</evidence>
<keyword evidence="8" id="KW-0472">Membrane</keyword>
<comment type="similarity">
    <text evidence="3">Belongs to the FliM family.</text>
</comment>
<dbReference type="Gene3D" id="3.40.1550.10">
    <property type="entry name" value="CheC-like"/>
    <property type="match status" value="1"/>
</dbReference>
<evidence type="ECO:0000256" key="7">
    <source>
        <dbReference type="ARBA" id="ARBA00022779"/>
    </source>
</evidence>
<sequence length="320" mass="34559">MNATKQETPNSVSGSGPTVLPCNFRSAGRLSNESARTLTSLHELVARYLTNSLDVYLGTGLEVRFASVEQLTMDEFKLACVAGGYMLPCATKSSSNTVLLEIDNPLMFTMTDLLLGGTGEMVEVVREVTEIDEDIMEGVGTLIAAEIERVWQAAGYALTPGKCIKPNYAHRIFPQTEKVLHIKFDVHVANMTGTLSMAFPASLGGSLVRSTRADYANGKGSSFEPLPDLRKRILDCKFSLAGELTGLRVPVRNVAAIEVGSVLLLSAAVADPAKMMLEGKSYYEALPVRQGSNKAMQLGRRIQTGLPETEKSEEQNHAGL</sequence>
<keyword evidence="9" id="KW-0975">Bacterial flagellum</keyword>
<dbReference type="InterPro" id="IPR001543">
    <property type="entry name" value="FliN-like_C"/>
</dbReference>
<reference evidence="12 13" key="1">
    <citation type="submission" date="2020-08" db="EMBL/GenBank/DDBJ databases">
        <title>Genomic Encyclopedia of Type Strains, Phase IV (KMG-V): Genome sequencing to study the core and pangenomes of soil and plant-associated prokaryotes.</title>
        <authorList>
            <person name="Whitman W."/>
        </authorList>
    </citation>
    <scope>NUCLEOTIDE SEQUENCE [LARGE SCALE GENOMIC DNA]</scope>
    <source>
        <strain evidence="12 13">M8UP14</strain>
    </source>
</reference>
<evidence type="ECO:0000256" key="10">
    <source>
        <dbReference type="ARBA" id="ARBA00025044"/>
    </source>
</evidence>
<evidence type="ECO:0000256" key="1">
    <source>
        <dbReference type="ARBA" id="ARBA00004117"/>
    </source>
</evidence>
<dbReference type="PANTHER" id="PTHR30034:SF6">
    <property type="entry name" value="YOP PROTEINS TRANSLOCATION PROTEIN Q"/>
    <property type="match status" value="1"/>
</dbReference>
<feature type="domain" description="Flagellar motor switch protein FliN-like C-terminal" evidence="11">
    <location>
        <begin position="232"/>
        <end position="302"/>
    </location>
</feature>
<evidence type="ECO:0000256" key="2">
    <source>
        <dbReference type="ARBA" id="ARBA00004202"/>
    </source>
</evidence>
<keyword evidence="12" id="KW-0969">Cilium</keyword>
<dbReference type="EMBL" id="JACHIP010000001">
    <property type="protein sequence ID" value="MBB5056383.1"/>
    <property type="molecule type" value="Genomic_DNA"/>
</dbReference>
<keyword evidence="7" id="KW-0283">Flagellar rotation</keyword>
<dbReference type="PANTHER" id="PTHR30034">
    <property type="entry name" value="FLAGELLAR MOTOR SWITCH PROTEIN FLIM"/>
    <property type="match status" value="1"/>
</dbReference>
<name>A0A7W7ZAU3_9BACT</name>
<dbReference type="GO" id="GO:0071978">
    <property type="term" value="P:bacterial-type flagellum-dependent swarming motility"/>
    <property type="evidence" value="ECO:0007669"/>
    <property type="project" value="TreeGrafter"/>
</dbReference>